<feature type="non-terminal residue" evidence="1">
    <location>
        <position position="1"/>
    </location>
</feature>
<accession>A0A6S7JTM8</accession>
<proteinExistence type="predicted"/>
<name>A0A6S7JTM8_PARCT</name>
<dbReference type="AlphaFoldDB" id="A0A6S7JTM8"/>
<gene>
    <name evidence="1" type="ORF">PACLA_8A040705</name>
</gene>
<dbReference type="Gene3D" id="2.40.70.10">
    <property type="entry name" value="Acid Proteases"/>
    <property type="match status" value="1"/>
</dbReference>
<evidence type="ECO:0000313" key="1">
    <source>
        <dbReference type="EMBL" id="CAB4034967.1"/>
    </source>
</evidence>
<dbReference type="EMBL" id="CACRXK020020577">
    <property type="protein sequence ID" value="CAB4034967.1"/>
    <property type="molecule type" value="Genomic_DNA"/>
</dbReference>
<protein>
    <submittedName>
        <fullName evidence="1">Uncharacterized protein</fullName>
    </submittedName>
</protein>
<dbReference type="Pfam" id="PF13650">
    <property type="entry name" value="Asp_protease_2"/>
    <property type="match status" value="1"/>
</dbReference>
<dbReference type="SUPFAM" id="SSF50630">
    <property type="entry name" value="Acid proteases"/>
    <property type="match status" value="1"/>
</dbReference>
<reference evidence="1" key="1">
    <citation type="submission" date="2020-04" db="EMBL/GenBank/DDBJ databases">
        <authorList>
            <person name="Alioto T."/>
            <person name="Alioto T."/>
            <person name="Gomez Garrido J."/>
        </authorList>
    </citation>
    <scope>NUCLEOTIDE SEQUENCE</scope>
    <source>
        <strain evidence="1">A484AB</strain>
    </source>
</reference>
<evidence type="ECO:0000313" key="2">
    <source>
        <dbReference type="Proteomes" id="UP001152795"/>
    </source>
</evidence>
<keyword evidence="2" id="KW-1185">Reference proteome</keyword>
<organism evidence="1 2">
    <name type="scientific">Paramuricea clavata</name>
    <name type="common">Red gorgonian</name>
    <name type="synonym">Violescent sea-whip</name>
    <dbReference type="NCBI Taxonomy" id="317549"/>
    <lineage>
        <taxon>Eukaryota</taxon>
        <taxon>Metazoa</taxon>
        <taxon>Cnidaria</taxon>
        <taxon>Anthozoa</taxon>
        <taxon>Octocorallia</taxon>
        <taxon>Malacalcyonacea</taxon>
        <taxon>Plexauridae</taxon>
        <taxon>Paramuricea</taxon>
    </lineage>
</organism>
<dbReference type="Proteomes" id="UP001152795">
    <property type="component" value="Unassembled WGS sequence"/>
</dbReference>
<comment type="caution">
    <text evidence="1">The sequence shown here is derived from an EMBL/GenBank/DDBJ whole genome shotgun (WGS) entry which is preliminary data.</text>
</comment>
<dbReference type="InterPro" id="IPR021109">
    <property type="entry name" value="Peptidase_aspartic_dom_sf"/>
</dbReference>
<dbReference type="OrthoDB" id="5984638at2759"/>
<sequence length="298" mass="33679">MSETNASTALETKLFQLQLTTKRTDGILAKSEEEPIARHQGTLRTVIGEVENLRLTVEAEKLGRKEDTTEWSEEIDTKISEADSHVRLTKEWLAENKRKLEEMENDEKIKFERLNPPRSAKRDITRLFVILTTTRPKSEAVFPVVVVEVNGIRCRALIDSGAGSSYVSAKLIDLLKLKPSQSQIKNIDMLMASKTSKLEIYDMKFDSLDGSFSLPVRATKVNKSELLLIDNPKYPKLINQHPHLTGVTMNDDDVKDTLPVHVILGSGEYAKIKTQTRPRIGDEKAPIAELTKFDLPRR</sequence>